<comment type="caution">
    <text evidence="3">The sequence shown here is derived from an EMBL/GenBank/DDBJ whole genome shotgun (WGS) entry which is preliminary data.</text>
</comment>
<feature type="transmembrane region" description="Helical" evidence="2">
    <location>
        <begin position="91"/>
        <end position="109"/>
    </location>
</feature>
<name>A0A4Q1BPM2_TREME</name>
<protein>
    <submittedName>
        <fullName evidence="3">Uncharacterized protein</fullName>
    </submittedName>
</protein>
<dbReference type="OrthoDB" id="2564823at2759"/>
<accession>A0A4Q1BPM2</accession>
<feature type="region of interest" description="Disordered" evidence="1">
    <location>
        <begin position="352"/>
        <end position="380"/>
    </location>
</feature>
<dbReference type="Proteomes" id="UP000289152">
    <property type="component" value="Unassembled WGS sequence"/>
</dbReference>
<feature type="transmembrane region" description="Helical" evidence="2">
    <location>
        <begin position="115"/>
        <end position="132"/>
    </location>
</feature>
<keyword evidence="2" id="KW-1133">Transmembrane helix</keyword>
<keyword evidence="2" id="KW-0472">Membrane</keyword>
<dbReference type="InParanoid" id="A0A4Q1BPM2"/>
<evidence type="ECO:0000256" key="1">
    <source>
        <dbReference type="SAM" id="MobiDB-lite"/>
    </source>
</evidence>
<evidence type="ECO:0000313" key="4">
    <source>
        <dbReference type="Proteomes" id="UP000289152"/>
    </source>
</evidence>
<gene>
    <name evidence="3" type="ORF">M231_02953</name>
</gene>
<keyword evidence="4" id="KW-1185">Reference proteome</keyword>
<feature type="region of interest" description="Disordered" evidence="1">
    <location>
        <begin position="151"/>
        <end position="322"/>
    </location>
</feature>
<feature type="transmembrane region" description="Helical" evidence="2">
    <location>
        <begin position="26"/>
        <end position="52"/>
    </location>
</feature>
<proteinExistence type="predicted"/>
<sequence>MDLATQSIVFRNEILIPSGGWLADTIIPLSSFLGIWELYLVAIHFIISWVILRVSSRSFAFVSGLMWDWTIPAQAAYNPRLRPSHEAHLKVYWPLWTLTTFMELVMAFILPEATYTLVVCAKTTIMSILWFAKIDGVYVLGGKINNLFHTNNVSSGSRKKKRRLNIATTPERRARNTTRNAVRSSDESESEVIPEERTPYVSSQESEIQPSGDQITPPPRPIQRLPTPQTPLESETESDTQAERLGQDPLQPLNQPIFATSHPRRRPHTSKKATRTGKPHRSPPSPAQITPPLRETTTQPDKKATTKRTGGPKSILKGPQKRTLFRYDDQANVQPMFALDDPWADSTRERVQGFRNKPPKVRINSDLDFEPVKKSRNSVA</sequence>
<dbReference type="VEuPathDB" id="FungiDB:TREMEDRAFT_19024"/>
<keyword evidence="2" id="KW-0812">Transmembrane</keyword>
<dbReference type="EMBL" id="SDIL01000027">
    <property type="protein sequence ID" value="RXK39760.1"/>
    <property type="molecule type" value="Genomic_DNA"/>
</dbReference>
<organism evidence="3 4">
    <name type="scientific">Tremella mesenterica</name>
    <name type="common">Jelly fungus</name>
    <dbReference type="NCBI Taxonomy" id="5217"/>
    <lineage>
        <taxon>Eukaryota</taxon>
        <taxon>Fungi</taxon>
        <taxon>Dikarya</taxon>
        <taxon>Basidiomycota</taxon>
        <taxon>Agaricomycotina</taxon>
        <taxon>Tremellomycetes</taxon>
        <taxon>Tremellales</taxon>
        <taxon>Tremellaceae</taxon>
        <taxon>Tremella</taxon>
    </lineage>
</organism>
<dbReference type="STRING" id="5217.A0A4Q1BPM2"/>
<feature type="compositionally biased region" description="Polar residues" evidence="1">
    <location>
        <begin position="200"/>
        <end position="213"/>
    </location>
</feature>
<feature type="compositionally biased region" description="Basic residues" evidence="1">
    <location>
        <begin position="262"/>
        <end position="281"/>
    </location>
</feature>
<evidence type="ECO:0000313" key="3">
    <source>
        <dbReference type="EMBL" id="RXK39760.1"/>
    </source>
</evidence>
<feature type="compositionally biased region" description="Low complexity" evidence="1">
    <location>
        <begin position="222"/>
        <end position="232"/>
    </location>
</feature>
<dbReference type="AlphaFoldDB" id="A0A4Q1BPM2"/>
<evidence type="ECO:0000256" key="2">
    <source>
        <dbReference type="SAM" id="Phobius"/>
    </source>
</evidence>
<reference evidence="3 4" key="1">
    <citation type="submission" date="2016-06" db="EMBL/GenBank/DDBJ databases">
        <title>Evolution of pathogenesis and genome organization in the Tremellales.</title>
        <authorList>
            <person name="Cuomo C."/>
            <person name="Litvintseva A."/>
            <person name="Heitman J."/>
            <person name="Chen Y."/>
            <person name="Sun S."/>
            <person name="Springer D."/>
            <person name="Dromer F."/>
            <person name="Young S."/>
            <person name="Zeng Q."/>
            <person name="Chapman S."/>
            <person name="Gujja S."/>
            <person name="Saif S."/>
            <person name="Birren B."/>
        </authorList>
    </citation>
    <scope>NUCLEOTIDE SEQUENCE [LARGE SCALE GENOMIC DNA]</scope>
    <source>
        <strain evidence="3 4">ATCC 28783</strain>
    </source>
</reference>